<evidence type="ECO:0000313" key="13">
    <source>
        <dbReference type="EMBL" id="SHG27308.1"/>
    </source>
</evidence>
<dbReference type="EMBL" id="FQUS01000023">
    <property type="protein sequence ID" value="SHG27308.1"/>
    <property type="molecule type" value="Genomic_DNA"/>
</dbReference>
<comment type="subcellular location">
    <subcellularLocation>
        <location evidence="1">Cell inner membrane</location>
        <topology evidence="1">Single-pass type II membrane protein</topology>
        <orientation evidence="1">Periplasmic side</orientation>
    </subcellularLocation>
</comment>
<protein>
    <recommendedName>
        <fullName evidence="9">Periplasmic chaperone PpiD</fullName>
    </recommendedName>
    <alternativeName>
        <fullName evidence="10">Periplasmic folding chaperone</fullName>
    </alternativeName>
</protein>
<proteinExistence type="inferred from homology"/>
<dbReference type="InterPro" id="IPR052029">
    <property type="entry name" value="PpiD_chaperone"/>
</dbReference>
<dbReference type="STRING" id="1194090.SAMN05443144_12336"/>
<dbReference type="Pfam" id="PF13623">
    <property type="entry name" value="SurA_N_2"/>
    <property type="match status" value="1"/>
</dbReference>
<dbReference type="GO" id="GO:0005886">
    <property type="term" value="C:plasma membrane"/>
    <property type="evidence" value="ECO:0007669"/>
    <property type="project" value="UniProtKB-SubCell"/>
</dbReference>
<evidence type="ECO:0000259" key="12">
    <source>
        <dbReference type="Pfam" id="PF13145"/>
    </source>
</evidence>
<gene>
    <name evidence="13" type="ORF">SAMN05443144_12336</name>
</gene>
<evidence type="ECO:0000256" key="11">
    <source>
        <dbReference type="SAM" id="Phobius"/>
    </source>
</evidence>
<evidence type="ECO:0000256" key="7">
    <source>
        <dbReference type="ARBA" id="ARBA00023186"/>
    </source>
</evidence>
<reference evidence="13 14" key="1">
    <citation type="submission" date="2016-11" db="EMBL/GenBank/DDBJ databases">
        <authorList>
            <person name="Jaros S."/>
            <person name="Januszkiewicz K."/>
            <person name="Wedrychowicz H."/>
        </authorList>
    </citation>
    <scope>NUCLEOTIDE SEQUENCE [LARGE SCALE GENOMIC DNA]</scope>
    <source>
        <strain evidence="13 14">DSM 21986</strain>
    </source>
</reference>
<keyword evidence="3" id="KW-0997">Cell inner membrane</keyword>
<dbReference type="PANTHER" id="PTHR47529:SF1">
    <property type="entry name" value="PERIPLASMIC CHAPERONE PPID"/>
    <property type="match status" value="1"/>
</dbReference>
<evidence type="ECO:0000256" key="2">
    <source>
        <dbReference type="ARBA" id="ARBA00022475"/>
    </source>
</evidence>
<keyword evidence="2" id="KW-1003">Cell membrane</keyword>
<name>A0A1M5IG62_9BACT</name>
<organism evidence="13 14">
    <name type="scientific">Fodinibius roseus</name>
    <dbReference type="NCBI Taxonomy" id="1194090"/>
    <lineage>
        <taxon>Bacteria</taxon>
        <taxon>Pseudomonadati</taxon>
        <taxon>Balneolota</taxon>
        <taxon>Balneolia</taxon>
        <taxon>Balneolales</taxon>
        <taxon>Balneolaceae</taxon>
        <taxon>Fodinibius</taxon>
    </lineage>
</organism>
<keyword evidence="13" id="KW-0413">Isomerase</keyword>
<evidence type="ECO:0000256" key="5">
    <source>
        <dbReference type="ARBA" id="ARBA00022989"/>
    </source>
</evidence>
<evidence type="ECO:0000256" key="8">
    <source>
        <dbReference type="ARBA" id="ARBA00038408"/>
    </source>
</evidence>
<feature type="domain" description="PpiC" evidence="12">
    <location>
        <begin position="217"/>
        <end position="327"/>
    </location>
</feature>
<dbReference type="InterPro" id="IPR046357">
    <property type="entry name" value="PPIase_dom_sf"/>
</dbReference>
<dbReference type="PANTHER" id="PTHR47529">
    <property type="entry name" value="PEPTIDYL-PROLYL CIS-TRANS ISOMERASE D"/>
    <property type="match status" value="1"/>
</dbReference>
<keyword evidence="5 11" id="KW-1133">Transmembrane helix</keyword>
<dbReference type="InterPro" id="IPR000297">
    <property type="entry name" value="PPIase_PpiC"/>
</dbReference>
<evidence type="ECO:0000256" key="3">
    <source>
        <dbReference type="ARBA" id="ARBA00022519"/>
    </source>
</evidence>
<evidence type="ECO:0000256" key="9">
    <source>
        <dbReference type="ARBA" id="ARBA00040743"/>
    </source>
</evidence>
<evidence type="ECO:0000256" key="1">
    <source>
        <dbReference type="ARBA" id="ARBA00004382"/>
    </source>
</evidence>
<evidence type="ECO:0000256" key="10">
    <source>
        <dbReference type="ARBA" id="ARBA00042775"/>
    </source>
</evidence>
<dbReference type="Gene3D" id="3.10.50.40">
    <property type="match status" value="1"/>
</dbReference>
<dbReference type="Proteomes" id="UP000184041">
    <property type="component" value="Unassembled WGS sequence"/>
</dbReference>
<dbReference type="Pfam" id="PF13145">
    <property type="entry name" value="Rotamase_2"/>
    <property type="match status" value="2"/>
</dbReference>
<keyword evidence="7" id="KW-0143">Chaperone</keyword>
<dbReference type="AlphaFoldDB" id="A0A1M5IG62"/>
<evidence type="ECO:0000256" key="6">
    <source>
        <dbReference type="ARBA" id="ARBA00023136"/>
    </source>
</evidence>
<keyword evidence="14" id="KW-1185">Reference proteome</keyword>
<accession>A0A1M5IG62</accession>
<feature type="transmembrane region" description="Helical" evidence="11">
    <location>
        <begin position="12"/>
        <end position="29"/>
    </location>
</feature>
<feature type="domain" description="PpiC" evidence="12">
    <location>
        <begin position="354"/>
        <end position="447"/>
    </location>
</feature>
<keyword evidence="6 11" id="KW-0472">Membrane</keyword>
<sequence>MGVMDKMRKSTSVILWVLIFSFGLLWMLADTNFFDVIQRGSQSLGSVNGESIELEEYNNRINYYIEQYSQQTGNSVDSEMRANFEQRAWDEMVTGKLLQQKMEELGIQVTDQEVVNMITGENPDPFIRQQFQREDGTIDRVALKTAIESPENKQLWIAIEDQMRQKRRQQKMNNYLQSSMEVSQYEVEQQYLRNNTRADVAYVRFPYADIPESDISVTDADLKEYYNNNQQQFERRETYRFNYVSFDKTPTRQDTARTLKEMESLRSDFAEAENDSLFLNSYQSTTPFNVRTVEENEIRELFAPVVDLEVGEVSEVINDEGRVYLLKKVSESGSEISFVPFSLDITADPVATIDEQAKEADDFSFFAEEDGFEAEAERRGLELREGLATKGTSFISGIGQSQQIMNYLTNAGEGDISEPVELSGQFVVLKVTDITPAGVQPFEEVKDQIRTTVVNEKRKEQAVSRAGKLLEQHSTLSALAEAAGKEVATAQGIAMNATTLPGAGREPAVIGAIFGLDQGERSEPVKGTSAAFILRVDRLQEADISNMTASQRSQIRQQLRKEKQAAYLNTWIEELKEEADIEDNRSRVLQG</sequence>
<comment type="similarity">
    <text evidence="8">Belongs to the PpiD chaperone family.</text>
</comment>
<keyword evidence="4 11" id="KW-0812">Transmembrane</keyword>
<dbReference type="OrthoDB" id="9812372at2"/>
<dbReference type="InterPro" id="IPR027304">
    <property type="entry name" value="Trigger_fact/SurA_dom_sf"/>
</dbReference>
<evidence type="ECO:0000313" key="14">
    <source>
        <dbReference type="Proteomes" id="UP000184041"/>
    </source>
</evidence>
<dbReference type="SUPFAM" id="SSF109998">
    <property type="entry name" value="Triger factor/SurA peptide-binding domain-like"/>
    <property type="match status" value="1"/>
</dbReference>
<dbReference type="GO" id="GO:0003755">
    <property type="term" value="F:peptidyl-prolyl cis-trans isomerase activity"/>
    <property type="evidence" value="ECO:0007669"/>
    <property type="project" value="InterPro"/>
</dbReference>
<evidence type="ECO:0000256" key="4">
    <source>
        <dbReference type="ARBA" id="ARBA00022692"/>
    </source>
</evidence>